<evidence type="ECO:0000256" key="2">
    <source>
        <dbReference type="ARBA" id="ARBA00022573"/>
    </source>
</evidence>
<dbReference type="PANTHER" id="PTHR36925:SF1">
    <property type="entry name" value="COBALT-PRECORRIN-6A REDUCTASE"/>
    <property type="match status" value="1"/>
</dbReference>
<keyword evidence="3 4" id="KW-0560">Oxidoreductase</keyword>
<dbReference type="Proteomes" id="UP000003477">
    <property type="component" value="Unassembled WGS sequence"/>
</dbReference>
<evidence type="ECO:0000256" key="1">
    <source>
        <dbReference type="ARBA" id="ARBA00004953"/>
    </source>
</evidence>
<dbReference type="EC" id="1.3.1.54" evidence="4"/>
<dbReference type="AlphaFoldDB" id="G5IYD7"/>
<sequence>MKKVGKLWLIGGTGDSVTIVRTIRDHSFPCLITVTTSTATNLYPTNLLSSIQTDKLDTAGIQKLCNRETVKGIIDASHPFAVNISRQAMQVARQEGIPYLRYERPLLTNNSYPIYLDSFEDLITGNYLQNKRVLLTIGCQNLCRFQLWHQQATLYTRILPKLDSLEMALKAGFPASQIIALRPPISLQLERTLWQQWGINLVVTKASGKQGGENIKVQVAQALGIPLIIIKRPLLNYPQQTEQLSDIIEFCYQCFK</sequence>
<dbReference type="GO" id="GO:0009236">
    <property type="term" value="P:cobalamin biosynthetic process"/>
    <property type="evidence" value="ECO:0007669"/>
    <property type="project" value="UniProtKB-UniPathway"/>
</dbReference>
<evidence type="ECO:0000313" key="4">
    <source>
        <dbReference type="EMBL" id="EHJ15048.1"/>
    </source>
</evidence>
<keyword evidence="2" id="KW-0169">Cobalamin biosynthesis</keyword>
<dbReference type="UniPathway" id="UPA00148"/>
<name>G5IYD7_CROWT</name>
<dbReference type="PATRIC" id="fig|423471.3.peg.263"/>
<evidence type="ECO:0000256" key="3">
    <source>
        <dbReference type="ARBA" id="ARBA00023002"/>
    </source>
</evidence>
<reference evidence="4 5" key="1">
    <citation type="journal article" date="2011" name="Front. Microbiol.">
        <title>Two Strains of Crocosphaera watsonii with Highly Conserved Genomes are Distinguished by Strain-Specific Features.</title>
        <authorList>
            <person name="Bench S.R."/>
            <person name="Ilikchyan I.N."/>
            <person name="Tripp H.J."/>
            <person name="Zehr J.P."/>
        </authorList>
    </citation>
    <scope>NUCLEOTIDE SEQUENCE [LARGE SCALE GENOMIC DNA]</scope>
    <source>
        <strain evidence="4 5">WH 0003</strain>
    </source>
</reference>
<dbReference type="Pfam" id="PF02571">
    <property type="entry name" value="CbiJ"/>
    <property type="match status" value="1"/>
</dbReference>
<evidence type="ECO:0000313" key="5">
    <source>
        <dbReference type="Proteomes" id="UP000003477"/>
    </source>
</evidence>
<dbReference type="RefSeq" id="WP_007308949.1">
    <property type="nucleotide sequence ID" value="NZ_AESD01000045.1"/>
</dbReference>
<dbReference type="EMBL" id="AESD01000045">
    <property type="protein sequence ID" value="EHJ15048.1"/>
    <property type="molecule type" value="Genomic_DNA"/>
</dbReference>
<comment type="pathway">
    <text evidence="1">Cofactor biosynthesis; adenosylcobalamin biosynthesis.</text>
</comment>
<comment type="caution">
    <text evidence="4">The sequence shown here is derived from an EMBL/GenBank/DDBJ whole genome shotgun (WGS) entry which is preliminary data.</text>
</comment>
<accession>G5IYD7</accession>
<dbReference type="GO" id="GO:0016994">
    <property type="term" value="F:precorrin-6A reductase activity"/>
    <property type="evidence" value="ECO:0007669"/>
    <property type="project" value="UniProtKB-EC"/>
</dbReference>
<gene>
    <name evidence="4" type="ORF">CWATWH0003_0289</name>
</gene>
<dbReference type="NCBIfam" id="NF005970">
    <property type="entry name" value="PRK08057.1-4"/>
    <property type="match status" value="1"/>
</dbReference>
<dbReference type="NCBIfam" id="TIGR00715">
    <property type="entry name" value="precor6x_red"/>
    <property type="match status" value="1"/>
</dbReference>
<dbReference type="GeneID" id="88764238"/>
<proteinExistence type="predicted"/>
<dbReference type="InterPro" id="IPR003723">
    <property type="entry name" value="Precorrin-6x_reduct"/>
</dbReference>
<dbReference type="PROSITE" id="PS51014">
    <property type="entry name" value="COBK_CBIJ"/>
    <property type="match status" value="1"/>
</dbReference>
<dbReference type="PANTHER" id="PTHR36925">
    <property type="entry name" value="COBALT-PRECORRIN-6A REDUCTASE"/>
    <property type="match status" value="1"/>
</dbReference>
<organism evidence="4 5">
    <name type="scientific">Crocosphaera watsonii WH 0003</name>
    <dbReference type="NCBI Taxonomy" id="423471"/>
    <lineage>
        <taxon>Bacteria</taxon>
        <taxon>Bacillati</taxon>
        <taxon>Cyanobacteriota</taxon>
        <taxon>Cyanophyceae</taxon>
        <taxon>Oscillatoriophycideae</taxon>
        <taxon>Chroococcales</taxon>
        <taxon>Aphanothecaceae</taxon>
        <taxon>Crocosphaera</taxon>
    </lineage>
</organism>
<protein>
    <submittedName>
        <fullName evidence="4">Cobalt-precorrin-6x reductase</fullName>
        <ecNumber evidence="4">1.3.1.54</ecNumber>
    </submittedName>
</protein>